<dbReference type="AlphaFoldDB" id="A0A845E3W9"/>
<keyword evidence="3" id="KW-0961">Cell wall biogenesis/degradation</keyword>
<gene>
    <name evidence="7" type="ORF">GLV98_07795</name>
</gene>
<evidence type="ECO:0000259" key="5">
    <source>
        <dbReference type="PROSITE" id="PS51272"/>
    </source>
</evidence>
<evidence type="ECO:0000313" key="8">
    <source>
        <dbReference type="Proteomes" id="UP000447393"/>
    </source>
</evidence>
<dbReference type="GO" id="GO:0071555">
    <property type="term" value="P:cell wall organization"/>
    <property type="evidence" value="ECO:0007669"/>
    <property type="project" value="UniProtKB-KW"/>
</dbReference>
<dbReference type="Pfam" id="PF01520">
    <property type="entry name" value="Amidase_3"/>
    <property type="match status" value="1"/>
</dbReference>
<feature type="domain" description="SLH" evidence="5">
    <location>
        <begin position="53"/>
        <end position="112"/>
    </location>
</feature>
<dbReference type="Pfam" id="PF08239">
    <property type="entry name" value="SH3_3"/>
    <property type="match status" value="1"/>
</dbReference>
<comment type="caution">
    <text evidence="7">The sequence shown here is derived from an EMBL/GenBank/DDBJ whole genome shotgun (WGS) entry which is preliminary data.</text>
</comment>
<dbReference type="SUPFAM" id="SSF53187">
    <property type="entry name" value="Zn-dependent exopeptidases"/>
    <property type="match status" value="1"/>
</dbReference>
<dbReference type="Gene3D" id="2.30.30.40">
    <property type="entry name" value="SH3 Domains"/>
    <property type="match status" value="1"/>
</dbReference>
<sequence>MSQFYKCQREREDYGQSKIMYRRSMRITMLKKIGSLLFALSVLSLVIFQPIQEVSAEELSDIPDRSKENIQLLIEKEIIFGYTDGTFKPKNPVSRQEATAMIGRALNLDNTKQETTFPDVTSHMYASGYIASATEKGIITGHSDGKFRPNETVTRAQMAIIISRAFNIKGETKRSFPDVENDSLYYEAINSIASAGISVGYPDGTFKPYNKLTREEFSILVAKAISENGDYVVQEPSEDVPEEPQEPEEPKDETVEVIDERIVTADSLNVRQGPSIDYDIVGKLTTGNAVKVHKLEGDWAYVSHGELKGYVHTYYLVAKPGEATPRTVAIDPGHGGRDPGASANGLVEKEVVLDVSLMVRDYLKDSGIDVVMTRQSDWYPSLDGRVAIAQKGNADAFVSVHANAFMSSATGVETFYYAAGMTDRERKSYHLAKFINDRLYKAMDMNNRGVKNVGYRVIKATTLPSVLTEIGFLTNDHDARKLKTQHYREEAAQAIALGIIDYYNWRD</sequence>
<dbReference type="PANTHER" id="PTHR30404">
    <property type="entry name" value="N-ACETYLMURAMOYL-L-ALANINE AMIDASE"/>
    <property type="match status" value="1"/>
</dbReference>
<name>A0A845E3W9_9BACI</name>
<evidence type="ECO:0000256" key="3">
    <source>
        <dbReference type="ARBA" id="ARBA00023316"/>
    </source>
</evidence>
<protein>
    <submittedName>
        <fullName evidence="7">SH3 domain-containing protein</fullName>
    </submittedName>
</protein>
<feature type="domain" description="SLH" evidence="5">
    <location>
        <begin position="177"/>
        <end position="235"/>
    </location>
</feature>
<dbReference type="Pfam" id="PF00395">
    <property type="entry name" value="SLH"/>
    <property type="match status" value="3"/>
</dbReference>
<feature type="compositionally biased region" description="Acidic residues" evidence="4">
    <location>
        <begin position="236"/>
        <end position="251"/>
    </location>
</feature>
<dbReference type="EMBL" id="WMEZ01000002">
    <property type="protein sequence ID" value="MYL49383.1"/>
    <property type="molecule type" value="Genomic_DNA"/>
</dbReference>
<dbReference type="PROSITE" id="PS51781">
    <property type="entry name" value="SH3B"/>
    <property type="match status" value="1"/>
</dbReference>
<dbReference type="Gene3D" id="3.40.630.40">
    <property type="entry name" value="Zn-dependent exopeptidases"/>
    <property type="match status" value="1"/>
</dbReference>
<evidence type="ECO:0000256" key="1">
    <source>
        <dbReference type="ARBA" id="ARBA00022729"/>
    </source>
</evidence>
<dbReference type="SMART" id="SM00646">
    <property type="entry name" value="Ami_3"/>
    <property type="match status" value="1"/>
</dbReference>
<evidence type="ECO:0000256" key="2">
    <source>
        <dbReference type="ARBA" id="ARBA00022801"/>
    </source>
</evidence>
<dbReference type="CDD" id="cd02696">
    <property type="entry name" value="MurNAc-LAA"/>
    <property type="match status" value="1"/>
</dbReference>
<dbReference type="Proteomes" id="UP000447393">
    <property type="component" value="Unassembled WGS sequence"/>
</dbReference>
<dbReference type="PANTHER" id="PTHR30404:SF0">
    <property type="entry name" value="N-ACETYLMURAMOYL-L-ALANINE AMIDASE AMIC"/>
    <property type="match status" value="1"/>
</dbReference>
<dbReference type="SMART" id="SM00287">
    <property type="entry name" value="SH3b"/>
    <property type="match status" value="1"/>
</dbReference>
<dbReference type="InterPro" id="IPR003646">
    <property type="entry name" value="SH3-like_bac-type"/>
</dbReference>
<keyword evidence="1" id="KW-0732">Signal</keyword>
<proteinExistence type="predicted"/>
<keyword evidence="2" id="KW-0378">Hydrolase</keyword>
<evidence type="ECO:0000256" key="4">
    <source>
        <dbReference type="SAM" id="MobiDB-lite"/>
    </source>
</evidence>
<evidence type="ECO:0000259" key="6">
    <source>
        <dbReference type="PROSITE" id="PS51781"/>
    </source>
</evidence>
<dbReference type="PROSITE" id="PS51272">
    <property type="entry name" value="SLH"/>
    <property type="match status" value="3"/>
</dbReference>
<accession>A0A845E3W9</accession>
<dbReference type="InterPro" id="IPR002508">
    <property type="entry name" value="MurNAc-LAA_cat"/>
</dbReference>
<evidence type="ECO:0000313" key="7">
    <source>
        <dbReference type="EMBL" id="MYL49383.1"/>
    </source>
</evidence>
<dbReference type="GO" id="GO:0030288">
    <property type="term" value="C:outer membrane-bounded periplasmic space"/>
    <property type="evidence" value="ECO:0007669"/>
    <property type="project" value="TreeGrafter"/>
</dbReference>
<dbReference type="GO" id="GO:0009253">
    <property type="term" value="P:peptidoglycan catabolic process"/>
    <property type="evidence" value="ECO:0007669"/>
    <property type="project" value="InterPro"/>
</dbReference>
<feature type="domain" description="SLH" evidence="5">
    <location>
        <begin position="113"/>
        <end position="176"/>
    </location>
</feature>
<reference evidence="7 8" key="1">
    <citation type="submission" date="2019-11" db="EMBL/GenBank/DDBJ databases">
        <title>Genome sequences of 17 halophilic strains isolated from different environments.</title>
        <authorList>
            <person name="Furrow R.E."/>
        </authorList>
    </citation>
    <scope>NUCLEOTIDE SEQUENCE [LARGE SCALE GENOMIC DNA]</scope>
    <source>
        <strain evidence="7 8">22505_10_Sand</strain>
    </source>
</reference>
<dbReference type="InterPro" id="IPR001119">
    <property type="entry name" value="SLH_dom"/>
</dbReference>
<dbReference type="GO" id="GO:0008745">
    <property type="term" value="F:N-acetylmuramoyl-L-alanine amidase activity"/>
    <property type="evidence" value="ECO:0007669"/>
    <property type="project" value="InterPro"/>
</dbReference>
<feature type="domain" description="SH3b" evidence="6">
    <location>
        <begin position="258"/>
        <end position="320"/>
    </location>
</feature>
<feature type="region of interest" description="Disordered" evidence="4">
    <location>
        <begin position="234"/>
        <end position="254"/>
    </location>
</feature>
<organism evidence="7 8">
    <name type="scientific">Halobacillus litoralis</name>
    <dbReference type="NCBI Taxonomy" id="45668"/>
    <lineage>
        <taxon>Bacteria</taxon>
        <taxon>Bacillati</taxon>
        <taxon>Bacillota</taxon>
        <taxon>Bacilli</taxon>
        <taxon>Bacillales</taxon>
        <taxon>Bacillaceae</taxon>
        <taxon>Halobacillus</taxon>
    </lineage>
</organism>
<dbReference type="InterPro" id="IPR050695">
    <property type="entry name" value="N-acetylmuramoyl_amidase_3"/>
</dbReference>